<gene>
    <name evidence="13" type="ORF">g.39863</name>
</gene>
<dbReference type="InterPro" id="IPR002017">
    <property type="entry name" value="Spectrin_repeat"/>
</dbReference>
<evidence type="ECO:0000256" key="9">
    <source>
        <dbReference type="PROSITE-ProRule" id="PRU00192"/>
    </source>
</evidence>
<dbReference type="InterPro" id="IPR001589">
    <property type="entry name" value="Actinin_actin-bd_CS"/>
</dbReference>
<dbReference type="Pfam" id="PF00307">
    <property type="entry name" value="CH"/>
    <property type="match status" value="2"/>
</dbReference>
<evidence type="ECO:0000259" key="11">
    <source>
        <dbReference type="PROSITE" id="PS50002"/>
    </source>
</evidence>
<feature type="compositionally biased region" description="Basic and acidic residues" evidence="10">
    <location>
        <begin position="940"/>
        <end position="951"/>
    </location>
</feature>
<dbReference type="SMART" id="SM00033">
    <property type="entry name" value="CH"/>
    <property type="match status" value="2"/>
</dbReference>
<sequence>MTQREDVLKFEQGRIKALQEERLHIQKKTFTKWMNSFLQKARMEVEDLFTDLADGRKLLKLLEIISGEKLGKPNNGKMRVHKVENVNKSLAFLHTKVRLESIGAQDIVDGNPRLILGLIWTIILRFQIQEIEIDVDEENESSEKKSAKDALLLWCQRKTTGYPGVSIQDFTGSWRSGLGFNALIHAHRPDLIDFTELQPTRHIENLNNAFDIANNELGIPRLLDAEDVDTSRPDEKSIITYVASYYHTFARMKNEMKSGRRIANIVGQMMDADKMKVHYDRLTTRLLDWIRAKIVELEDRNFPNSLEGIQKELLKFKQYRTIEKPPKYKERSEIEALYFHINTQLKSLNQPAFQPQDGQLIHDLERSWQELERSEHRREVALRQELLRQERLEQLNYKFERKSVLREGYLKEMIQVLSDPRYGSSLAQVDATVKKHEAISADILAREERFHDLKNMCEELVRENYHGCERVQAKEREVTQRWQDLLQLLDRHRVNLGMLCTLMSMLREIDTVMTTITDLEVDFQSGDVAGCGHLLGVEELLQKHSLLEMQVTVAMGESVRRLSRQGQQYVAAGHREAPLLETRLQQLNTAYTKLVESSKERRARLEEARKYFQFVQDHEDEEGWLVEKQRICKTGISAKDLRAVVSLQQKHKVLVDEMKVRRPKCDKLCEAGNCLVAENHNKSDDIKTRINSLKEQWQILNDLVASRKKQLDDAAEAFQYYTDANEAESWLNERMALLTSSDYGEDEPSAQSLLQRHRDLQGELRAYSGDIQSLNTQAETLIKAGISTLELSQEPEVVEELETKEEWVKEARLVPQEVWEEEPVERIEYRTVMEEKAVPQVKSLYPFSGQGMVMAKGEVMFLLSKTNPDWWSVRKANGQDGFVPANYVREVEPKIMQIPVRKAEKVRGIQRIQKTKMVKQMVPVKKTIQTKVAGKPSKRKSAEDDNQNVEKRQKKINNTYTHLLELAEQRHALLEDSIRLFGFYRECDDFEKWIKDKEKMLRTEDKADSVETAKRKYEKFLTDLSASGKRIEALDLAVEEFVKQGHSQLDKVRARQKQIHQMWNHLNWLKAQKERSLEGASSVELFHRTCDEARDWMLEKMTQLDTAELGPDLKTVQALQRRHQQLERELAPVEEKVNRVNLLANS</sequence>
<dbReference type="Gene3D" id="1.10.418.10">
    <property type="entry name" value="Calponin-like domain"/>
    <property type="match status" value="2"/>
</dbReference>
<feature type="domain" description="Calponin-homology (CH)" evidence="12">
    <location>
        <begin position="145"/>
        <end position="250"/>
    </location>
</feature>
<dbReference type="PROSITE" id="PS00020">
    <property type="entry name" value="ACTININ_2"/>
    <property type="match status" value="1"/>
</dbReference>
<feature type="region of interest" description="Disordered" evidence="10">
    <location>
        <begin position="931"/>
        <end position="951"/>
    </location>
</feature>
<keyword evidence="8" id="KW-0009">Actin-binding</keyword>
<dbReference type="SUPFAM" id="SSF50044">
    <property type="entry name" value="SH3-domain"/>
    <property type="match status" value="1"/>
</dbReference>
<comment type="subcellular location">
    <subcellularLocation>
        <location evidence="1">Cytoplasm</location>
    </subcellularLocation>
</comment>
<dbReference type="Gene3D" id="2.30.30.40">
    <property type="entry name" value="SH3 Domains"/>
    <property type="match status" value="1"/>
</dbReference>
<keyword evidence="2 9" id="KW-0728">SH3 domain</keyword>
<keyword evidence="5" id="KW-0344">Guanine-nucleotide releasing factor</keyword>
<dbReference type="GO" id="GO:0005874">
    <property type="term" value="C:microtubule"/>
    <property type="evidence" value="ECO:0007669"/>
    <property type="project" value="UniProtKB-KW"/>
</dbReference>
<dbReference type="InterPro" id="IPR036028">
    <property type="entry name" value="SH3-like_dom_sf"/>
</dbReference>
<dbReference type="SMART" id="SM00326">
    <property type="entry name" value="SH3"/>
    <property type="match status" value="1"/>
</dbReference>
<evidence type="ECO:0000256" key="8">
    <source>
        <dbReference type="ARBA" id="ARBA00023203"/>
    </source>
</evidence>
<dbReference type="Pfam" id="PF14604">
    <property type="entry name" value="SH3_9"/>
    <property type="match status" value="1"/>
</dbReference>
<keyword evidence="4" id="KW-0597">Phosphoprotein</keyword>
<dbReference type="PANTHER" id="PTHR11915">
    <property type="entry name" value="SPECTRIN/FILAMIN RELATED CYTOSKELETAL PROTEIN"/>
    <property type="match status" value="1"/>
</dbReference>
<dbReference type="InterPro" id="IPR001452">
    <property type="entry name" value="SH3_domain"/>
</dbReference>
<organism evidence="13">
    <name type="scientific">Cuerna arida</name>
    <dbReference type="NCBI Taxonomy" id="1464854"/>
    <lineage>
        <taxon>Eukaryota</taxon>
        <taxon>Metazoa</taxon>
        <taxon>Ecdysozoa</taxon>
        <taxon>Arthropoda</taxon>
        <taxon>Hexapoda</taxon>
        <taxon>Insecta</taxon>
        <taxon>Pterygota</taxon>
        <taxon>Neoptera</taxon>
        <taxon>Paraneoptera</taxon>
        <taxon>Hemiptera</taxon>
        <taxon>Auchenorrhyncha</taxon>
        <taxon>Membracoidea</taxon>
        <taxon>Cicadellidae</taxon>
        <taxon>Cicadellinae</taxon>
        <taxon>Proconiini</taxon>
        <taxon>Cuerna</taxon>
    </lineage>
</organism>
<dbReference type="FunFam" id="1.10.418.10:FF:000001">
    <property type="entry name" value="Actinin alpha 1"/>
    <property type="match status" value="1"/>
</dbReference>
<evidence type="ECO:0000259" key="12">
    <source>
        <dbReference type="PROSITE" id="PS50021"/>
    </source>
</evidence>
<dbReference type="CDD" id="cd21193">
    <property type="entry name" value="CH_beta_spectrin_rpt1"/>
    <property type="match status" value="1"/>
</dbReference>
<dbReference type="FunFam" id="1.20.58.60:FF:000145">
    <property type="entry name" value="Spectrin beta chain, non-erythrocytic"/>
    <property type="match status" value="1"/>
</dbReference>
<proteinExistence type="predicted"/>
<evidence type="ECO:0000256" key="1">
    <source>
        <dbReference type="ARBA" id="ARBA00004496"/>
    </source>
</evidence>
<dbReference type="FunFam" id="1.10.418.10:FF:000043">
    <property type="entry name" value="Spectrin beta chain, non-erythrocytic"/>
    <property type="match status" value="1"/>
</dbReference>
<keyword evidence="6" id="KW-0493">Microtubule</keyword>
<evidence type="ECO:0000256" key="4">
    <source>
        <dbReference type="ARBA" id="ARBA00022553"/>
    </source>
</evidence>
<dbReference type="CDD" id="cd21194">
    <property type="entry name" value="CH_beta_spectrin_rpt2"/>
    <property type="match status" value="1"/>
</dbReference>
<feature type="domain" description="Calponin-homology (CH)" evidence="12">
    <location>
        <begin position="24"/>
        <end position="127"/>
    </location>
</feature>
<dbReference type="GO" id="GO:0003779">
    <property type="term" value="F:actin binding"/>
    <property type="evidence" value="ECO:0007669"/>
    <property type="project" value="UniProtKB-KW"/>
</dbReference>
<dbReference type="Pfam" id="PF00435">
    <property type="entry name" value="Spectrin"/>
    <property type="match status" value="7"/>
</dbReference>
<feature type="domain" description="SH3" evidence="11">
    <location>
        <begin position="836"/>
        <end position="893"/>
    </location>
</feature>
<evidence type="ECO:0000256" key="7">
    <source>
        <dbReference type="ARBA" id="ARBA00022737"/>
    </source>
</evidence>
<evidence type="ECO:0000256" key="5">
    <source>
        <dbReference type="ARBA" id="ARBA00022658"/>
    </source>
</evidence>
<dbReference type="PROSITE" id="PS50021">
    <property type="entry name" value="CH"/>
    <property type="match status" value="2"/>
</dbReference>
<evidence type="ECO:0008006" key="14">
    <source>
        <dbReference type="Google" id="ProtNLM"/>
    </source>
</evidence>
<dbReference type="GO" id="GO:0005085">
    <property type="term" value="F:guanyl-nucleotide exchange factor activity"/>
    <property type="evidence" value="ECO:0007669"/>
    <property type="project" value="UniProtKB-KW"/>
</dbReference>
<keyword evidence="7" id="KW-0677">Repeat</keyword>
<dbReference type="SMART" id="SM00150">
    <property type="entry name" value="SPEC"/>
    <property type="match status" value="7"/>
</dbReference>
<dbReference type="GO" id="GO:0005737">
    <property type="term" value="C:cytoplasm"/>
    <property type="evidence" value="ECO:0007669"/>
    <property type="project" value="UniProtKB-SubCell"/>
</dbReference>
<reference evidence="13" key="1">
    <citation type="submission" date="2015-11" db="EMBL/GenBank/DDBJ databases">
        <title>De novo transcriptome assembly of four potential Pierce s Disease insect vectors from Arizona vineyards.</title>
        <authorList>
            <person name="Tassone E.E."/>
        </authorList>
    </citation>
    <scope>NUCLEOTIDE SEQUENCE</scope>
</reference>
<protein>
    <recommendedName>
        <fullName evidence="14">SH3 domain-containing protein</fullName>
    </recommendedName>
</protein>
<dbReference type="CDD" id="cd00176">
    <property type="entry name" value="SPEC"/>
    <property type="match status" value="4"/>
</dbReference>
<dbReference type="AlphaFoldDB" id="A0A1B6G2W7"/>
<dbReference type="SUPFAM" id="SSF47576">
    <property type="entry name" value="Calponin-homology domain, CH-domain"/>
    <property type="match status" value="1"/>
</dbReference>
<dbReference type="InterPro" id="IPR001715">
    <property type="entry name" value="CH_dom"/>
</dbReference>
<evidence type="ECO:0000313" key="13">
    <source>
        <dbReference type="EMBL" id="JAS56764.1"/>
    </source>
</evidence>
<feature type="non-terminal residue" evidence="13">
    <location>
        <position position="1146"/>
    </location>
</feature>
<dbReference type="PROSITE" id="PS50002">
    <property type="entry name" value="SH3"/>
    <property type="match status" value="1"/>
</dbReference>
<dbReference type="Gene3D" id="1.20.58.60">
    <property type="match status" value="5"/>
</dbReference>
<dbReference type="SUPFAM" id="SSF46966">
    <property type="entry name" value="Spectrin repeat"/>
    <property type="match status" value="6"/>
</dbReference>
<dbReference type="FunFam" id="2.30.30.40:FF:000279">
    <property type="entry name" value="Spectrin beta chain, non-erythrocytic"/>
    <property type="match status" value="1"/>
</dbReference>
<evidence type="ECO:0000256" key="3">
    <source>
        <dbReference type="ARBA" id="ARBA00022490"/>
    </source>
</evidence>
<keyword evidence="3" id="KW-0963">Cytoplasm</keyword>
<dbReference type="InterPro" id="IPR036872">
    <property type="entry name" value="CH_dom_sf"/>
</dbReference>
<dbReference type="EMBL" id="GECZ01013005">
    <property type="protein sequence ID" value="JAS56764.1"/>
    <property type="molecule type" value="Transcribed_RNA"/>
</dbReference>
<name>A0A1B6G2W7_9HEMI</name>
<evidence type="ECO:0000256" key="6">
    <source>
        <dbReference type="ARBA" id="ARBA00022701"/>
    </source>
</evidence>
<dbReference type="FunFam" id="1.20.58.60:FF:000374">
    <property type="entry name" value="Blast:Spectrin beta chain, non-erythrocytic 5"/>
    <property type="match status" value="1"/>
</dbReference>
<dbReference type="InterPro" id="IPR018159">
    <property type="entry name" value="Spectrin/alpha-actinin"/>
</dbReference>
<evidence type="ECO:0000256" key="2">
    <source>
        <dbReference type="ARBA" id="ARBA00022443"/>
    </source>
</evidence>
<evidence type="ECO:0000256" key="10">
    <source>
        <dbReference type="SAM" id="MobiDB-lite"/>
    </source>
</evidence>
<accession>A0A1B6G2W7</accession>
<dbReference type="PROSITE" id="PS00019">
    <property type="entry name" value="ACTININ_1"/>
    <property type="match status" value="1"/>
</dbReference>